<dbReference type="GO" id="GO:0005524">
    <property type="term" value="F:ATP binding"/>
    <property type="evidence" value="ECO:0007669"/>
    <property type="project" value="UniProtKB-UniRule"/>
</dbReference>
<feature type="domain" description="Protein kinase" evidence="5">
    <location>
        <begin position="128"/>
        <end position="265"/>
    </location>
</feature>
<dbReference type="InterPro" id="IPR001245">
    <property type="entry name" value="Ser-Thr/Tyr_kinase_cat_dom"/>
</dbReference>
<dbReference type="Gene3D" id="1.10.510.10">
    <property type="entry name" value="Transferase(Phosphotransferase) domain 1"/>
    <property type="match status" value="1"/>
</dbReference>
<comment type="caution">
    <text evidence="6">The sequence shown here is derived from an EMBL/GenBank/DDBJ whole genome shotgun (WGS) entry which is preliminary data.</text>
</comment>
<evidence type="ECO:0000256" key="2">
    <source>
        <dbReference type="ARBA" id="ARBA00022840"/>
    </source>
</evidence>
<dbReference type="InterPro" id="IPR011009">
    <property type="entry name" value="Kinase-like_dom_sf"/>
</dbReference>
<keyword evidence="2 3" id="KW-0067">ATP-binding</keyword>
<dbReference type="PROSITE" id="PS50011">
    <property type="entry name" value="PROTEIN_KINASE_DOM"/>
    <property type="match status" value="1"/>
</dbReference>
<feature type="compositionally biased region" description="Basic and acidic residues" evidence="4">
    <location>
        <begin position="18"/>
        <end position="30"/>
    </location>
</feature>
<evidence type="ECO:0000256" key="4">
    <source>
        <dbReference type="SAM" id="MobiDB-lite"/>
    </source>
</evidence>
<evidence type="ECO:0000256" key="1">
    <source>
        <dbReference type="ARBA" id="ARBA00022741"/>
    </source>
</evidence>
<dbReference type="InterPro" id="IPR050198">
    <property type="entry name" value="Non-receptor_tyrosine_kinases"/>
</dbReference>
<dbReference type="GO" id="GO:0002009">
    <property type="term" value="P:morphogenesis of an epithelium"/>
    <property type="evidence" value="ECO:0007669"/>
    <property type="project" value="UniProtKB-ARBA"/>
</dbReference>
<accession>A0AAV8VHI5</accession>
<feature type="region of interest" description="Disordered" evidence="4">
    <location>
        <begin position="1"/>
        <end position="30"/>
    </location>
</feature>
<evidence type="ECO:0000313" key="7">
    <source>
        <dbReference type="Proteomes" id="UP001159042"/>
    </source>
</evidence>
<sequence>AEACPIDPAPSTSGTKQFKKDAKARTASSDEKRELESLTVRSLDAIVKITEMLRQGDTSGFINILEKVFSVVDGENSSNRNAKYAFIHDLLCNILEADLDELVAAKKHFDNVFLQTSLKIPLIDEADILRLGPIGEGNSSIILVGVLKSQDKKVALKRARAPKWNQVIEDEANVLSNLKHKNILKIFGRHQVHPEIVLEFMDLGNLVSAVEIPFRKRQVPRLARPKLCPENFFNYFVNNLLSVDPKDRPSFTDIKAKLKDFTRNN</sequence>
<protein>
    <recommendedName>
        <fullName evidence="5">Protein kinase domain-containing protein</fullName>
    </recommendedName>
</protein>
<dbReference type="GO" id="GO:0004672">
    <property type="term" value="F:protein kinase activity"/>
    <property type="evidence" value="ECO:0007669"/>
    <property type="project" value="InterPro"/>
</dbReference>
<dbReference type="PANTHER" id="PTHR24418">
    <property type="entry name" value="TYROSINE-PROTEIN KINASE"/>
    <property type="match status" value="1"/>
</dbReference>
<dbReference type="Proteomes" id="UP001159042">
    <property type="component" value="Unassembled WGS sequence"/>
</dbReference>
<dbReference type="SUPFAM" id="SSF56112">
    <property type="entry name" value="Protein kinase-like (PK-like)"/>
    <property type="match status" value="1"/>
</dbReference>
<dbReference type="PROSITE" id="PS00107">
    <property type="entry name" value="PROTEIN_KINASE_ATP"/>
    <property type="match status" value="1"/>
</dbReference>
<dbReference type="InterPro" id="IPR000719">
    <property type="entry name" value="Prot_kinase_dom"/>
</dbReference>
<dbReference type="AlphaFoldDB" id="A0AAV8VHI5"/>
<feature type="binding site" evidence="3">
    <location>
        <position position="157"/>
    </location>
    <ligand>
        <name>ATP</name>
        <dbReference type="ChEBI" id="CHEBI:30616"/>
    </ligand>
</feature>
<organism evidence="6 7">
    <name type="scientific">Exocentrus adspersus</name>
    <dbReference type="NCBI Taxonomy" id="1586481"/>
    <lineage>
        <taxon>Eukaryota</taxon>
        <taxon>Metazoa</taxon>
        <taxon>Ecdysozoa</taxon>
        <taxon>Arthropoda</taxon>
        <taxon>Hexapoda</taxon>
        <taxon>Insecta</taxon>
        <taxon>Pterygota</taxon>
        <taxon>Neoptera</taxon>
        <taxon>Endopterygota</taxon>
        <taxon>Coleoptera</taxon>
        <taxon>Polyphaga</taxon>
        <taxon>Cucujiformia</taxon>
        <taxon>Chrysomeloidea</taxon>
        <taxon>Cerambycidae</taxon>
        <taxon>Lamiinae</taxon>
        <taxon>Acanthocinini</taxon>
        <taxon>Exocentrus</taxon>
    </lineage>
</organism>
<dbReference type="Pfam" id="PF07714">
    <property type="entry name" value="PK_Tyr_Ser-Thr"/>
    <property type="match status" value="1"/>
</dbReference>
<keyword evidence="1 3" id="KW-0547">Nucleotide-binding</keyword>
<name>A0AAV8VHI5_9CUCU</name>
<reference evidence="6 7" key="1">
    <citation type="journal article" date="2023" name="Insect Mol. Biol.">
        <title>Genome sequencing provides insights into the evolution of gene families encoding plant cell wall-degrading enzymes in longhorned beetles.</title>
        <authorList>
            <person name="Shin N.R."/>
            <person name="Okamura Y."/>
            <person name="Kirsch R."/>
            <person name="Pauchet Y."/>
        </authorList>
    </citation>
    <scope>NUCLEOTIDE SEQUENCE [LARGE SCALE GENOMIC DNA]</scope>
    <source>
        <strain evidence="6">EAD_L_NR</strain>
    </source>
</reference>
<dbReference type="EMBL" id="JANEYG010000089">
    <property type="protein sequence ID" value="KAJ8913694.1"/>
    <property type="molecule type" value="Genomic_DNA"/>
</dbReference>
<feature type="non-terminal residue" evidence="6">
    <location>
        <position position="1"/>
    </location>
</feature>
<gene>
    <name evidence="6" type="ORF">NQ315_007411</name>
</gene>
<evidence type="ECO:0000256" key="3">
    <source>
        <dbReference type="PROSITE-ProRule" id="PRU10141"/>
    </source>
</evidence>
<proteinExistence type="predicted"/>
<evidence type="ECO:0000259" key="5">
    <source>
        <dbReference type="PROSITE" id="PS50011"/>
    </source>
</evidence>
<evidence type="ECO:0000313" key="6">
    <source>
        <dbReference type="EMBL" id="KAJ8913694.1"/>
    </source>
</evidence>
<dbReference type="InterPro" id="IPR017441">
    <property type="entry name" value="Protein_kinase_ATP_BS"/>
</dbReference>
<keyword evidence="7" id="KW-1185">Reference proteome</keyword>